<keyword evidence="8" id="KW-0966">Cell projection</keyword>
<dbReference type="InterPro" id="IPR050330">
    <property type="entry name" value="Bact_OuterMem_StrucFunc"/>
</dbReference>
<dbReference type="PRINTS" id="PR01021">
    <property type="entry name" value="OMPADOMAIN"/>
</dbReference>
<dbReference type="InterPro" id="IPR006665">
    <property type="entry name" value="OmpA-like"/>
</dbReference>
<dbReference type="OrthoDB" id="9792021at2"/>
<dbReference type="PANTHER" id="PTHR30329">
    <property type="entry name" value="STATOR ELEMENT OF FLAGELLAR MOTOR COMPLEX"/>
    <property type="match status" value="1"/>
</dbReference>
<feature type="signal peptide" evidence="6">
    <location>
        <begin position="1"/>
        <end position="25"/>
    </location>
</feature>
<dbReference type="EMBL" id="PTRA01000004">
    <property type="protein sequence ID" value="PQA55589.1"/>
    <property type="molecule type" value="Genomic_DNA"/>
</dbReference>
<dbReference type="PANTHER" id="PTHR30329:SF21">
    <property type="entry name" value="LIPOPROTEIN YIAD-RELATED"/>
    <property type="match status" value="1"/>
</dbReference>
<evidence type="ECO:0000256" key="4">
    <source>
        <dbReference type="PROSITE-ProRule" id="PRU00473"/>
    </source>
</evidence>
<accession>A0A2S7IHX3</accession>
<organism evidence="8 9">
    <name type="scientific">Siphonobacter curvatus</name>
    <dbReference type="NCBI Taxonomy" id="2094562"/>
    <lineage>
        <taxon>Bacteria</taxon>
        <taxon>Pseudomonadati</taxon>
        <taxon>Bacteroidota</taxon>
        <taxon>Cytophagia</taxon>
        <taxon>Cytophagales</taxon>
        <taxon>Cytophagaceae</taxon>
        <taxon>Siphonobacter</taxon>
    </lineage>
</organism>
<comment type="caution">
    <text evidence="8">The sequence shown here is derived from an EMBL/GenBank/DDBJ whole genome shotgun (WGS) entry which is preliminary data.</text>
</comment>
<dbReference type="PROSITE" id="PS51257">
    <property type="entry name" value="PROKAR_LIPOPROTEIN"/>
    <property type="match status" value="1"/>
</dbReference>
<keyword evidence="8" id="KW-0282">Flagellum</keyword>
<dbReference type="AlphaFoldDB" id="A0A2S7IHX3"/>
<dbReference type="RefSeq" id="WP_104715051.1">
    <property type="nucleotide sequence ID" value="NZ_PTRA01000004.1"/>
</dbReference>
<dbReference type="InterPro" id="IPR036737">
    <property type="entry name" value="OmpA-like_sf"/>
</dbReference>
<evidence type="ECO:0000256" key="6">
    <source>
        <dbReference type="SAM" id="SignalP"/>
    </source>
</evidence>
<dbReference type="InterPro" id="IPR006664">
    <property type="entry name" value="OMP_bac"/>
</dbReference>
<feature type="chain" id="PRO_5015478569" evidence="6">
    <location>
        <begin position="26"/>
        <end position="344"/>
    </location>
</feature>
<reference evidence="9" key="1">
    <citation type="submission" date="2018-02" db="EMBL/GenBank/DDBJ databases">
        <title>Genome sequencing of Solimonas sp. HR-BB.</title>
        <authorList>
            <person name="Lee Y."/>
            <person name="Jeon C.O."/>
        </authorList>
    </citation>
    <scope>NUCLEOTIDE SEQUENCE [LARGE SCALE GENOMIC DNA]</scope>
    <source>
        <strain evidence="9">HR-U</strain>
    </source>
</reference>
<evidence type="ECO:0000256" key="5">
    <source>
        <dbReference type="SAM" id="MobiDB-lite"/>
    </source>
</evidence>
<evidence type="ECO:0000256" key="1">
    <source>
        <dbReference type="ARBA" id="ARBA00004442"/>
    </source>
</evidence>
<keyword evidence="9" id="KW-1185">Reference proteome</keyword>
<evidence type="ECO:0000256" key="3">
    <source>
        <dbReference type="ARBA" id="ARBA00023237"/>
    </source>
</evidence>
<feature type="domain" description="OmpA-like" evidence="7">
    <location>
        <begin position="228"/>
        <end position="344"/>
    </location>
</feature>
<keyword evidence="2 4" id="KW-0472">Membrane</keyword>
<dbReference type="Gene3D" id="3.30.1330.60">
    <property type="entry name" value="OmpA-like domain"/>
    <property type="match status" value="1"/>
</dbReference>
<proteinExistence type="predicted"/>
<protein>
    <submittedName>
        <fullName evidence="8">Flagellar motor protein MotB</fullName>
    </submittedName>
</protein>
<dbReference type="Pfam" id="PF00691">
    <property type="entry name" value="OmpA"/>
    <property type="match status" value="1"/>
</dbReference>
<sequence length="344" mass="38203">MIRPFKSLLTLACFCFVLASTSCQNASKEDQKAKDTAQSTEAEQKTEIPQAEASQPFDINTIPVSTHPLEAFPFFSLPKGLVEQNKPVQRSYDKLFFAINGVMTPLEGKVWKSYIVTKPGSTEEWSQPYFEKSYDDAITKVGGVKIFDGEITKAEYERYHNQASYLGEDGSIGYDGENIKVYVIHRADGGDIYIQLSGNSASGKLNILQKEAFKQTITLLKADQIQSQLAEKGKAVLYINFDVDKATLKPEGQEAVQEIEKVLKSDKGLKISIEGHTDDTGNADHNKKLSEDRVKTVLKELIAAGTDQSRLKAVGYGAQKPLVPNDSEENRAKNRRVELVKINE</sequence>
<evidence type="ECO:0000313" key="8">
    <source>
        <dbReference type="EMBL" id="PQA55589.1"/>
    </source>
</evidence>
<gene>
    <name evidence="8" type="ORF">C5O19_19425</name>
</gene>
<evidence type="ECO:0000256" key="2">
    <source>
        <dbReference type="ARBA" id="ARBA00023136"/>
    </source>
</evidence>
<keyword evidence="8" id="KW-0969">Cilium</keyword>
<dbReference type="SUPFAM" id="SSF103088">
    <property type="entry name" value="OmpA-like"/>
    <property type="match status" value="1"/>
</dbReference>
<dbReference type="PROSITE" id="PS51123">
    <property type="entry name" value="OMPA_2"/>
    <property type="match status" value="1"/>
</dbReference>
<dbReference type="GO" id="GO:0009279">
    <property type="term" value="C:cell outer membrane"/>
    <property type="evidence" value="ECO:0007669"/>
    <property type="project" value="UniProtKB-SubCell"/>
</dbReference>
<keyword evidence="3" id="KW-0998">Cell outer membrane</keyword>
<evidence type="ECO:0000259" key="7">
    <source>
        <dbReference type="PROSITE" id="PS51123"/>
    </source>
</evidence>
<dbReference type="Proteomes" id="UP000239590">
    <property type="component" value="Unassembled WGS sequence"/>
</dbReference>
<dbReference type="CDD" id="cd07185">
    <property type="entry name" value="OmpA_C-like"/>
    <property type="match status" value="1"/>
</dbReference>
<evidence type="ECO:0000313" key="9">
    <source>
        <dbReference type="Proteomes" id="UP000239590"/>
    </source>
</evidence>
<feature type="region of interest" description="Disordered" evidence="5">
    <location>
        <begin position="28"/>
        <end position="52"/>
    </location>
</feature>
<name>A0A2S7IHX3_9BACT</name>
<comment type="subcellular location">
    <subcellularLocation>
        <location evidence="1">Cell outer membrane</location>
    </subcellularLocation>
</comment>
<keyword evidence="6" id="KW-0732">Signal</keyword>